<sequence>MTYINKETDYRNIPREMLDKNIPAGRGMVKWAAFIICTNLIKKSNLIGFKHNIYVNYV</sequence>
<proteinExistence type="predicted"/>
<reference evidence="1 2" key="1">
    <citation type="submission" date="2018-05" db="EMBL/GenBank/DDBJ databases">
        <title>Complete genome sequencing of three human clinical isolates of Staphylococcus caprae reveals virulence factors similar to those of S. epidermidis and S. capitis.</title>
        <authorList>
            <person name="Watanabe S."/>
            <person name="Cui L."/>
        </authorList>
    </citation>
    <scope>NUCLEOTIDE SEQUENCE [LARGE SCALE GENOMIC DNA]</scope>
    <source>
        <strain evidence="1 2">JMUB590</strain>
    </source>
</reference>
<organism evidence="1 2">
    <name type="scientific">Staphylococcus caprae</name>
    <dbReference type="NCBI Taxonomy" id="29380"/>
    <lineage>
        <taxon>Bacteria</taxon>
        <taxon>Bacillati</taxon>
        <taxon>Bacillota</taxon>
        <taxon>Bacilli</taxon>
        <taxon>Bacillales</taxon>
        <taxon>Staphylococcaceae</taxon>
        <taxon>Staphylococcus</taxon>
    </lineage>
</organism>
<dbReference type="GeneID" id="58050744"/>
<dbReference type="Proteomes" id="UP000274772">
    <property type="component" value="Chromosome"/>
</dbReference>
<keyword evidence="2" id="KW-1185">Reference proteome</keyword>
<dbReference type="EMBL" id="AP018586">
    <property type="protein sequence ID" value="BBD92079.1"/>
    <property type="molecule type" value="Genomic_DNA"/>
</dbReference>
<gene>
    <name evidence="1" type="ORF">JMUB590_0983</name>
</gene>
<name>A0ABM7FVW4_9STAP</name>
<evidence type="ECO:0000313" key="1">
    <source>
        <dbReference type="EMBL" id="BBD92079.1"/>
    </source>
</evidence>
<protein>
    <recommendedName>
        <fullName evidence="3">Transposase</fullName>
    </recommendedName>
</protein>
<evidence type="ECO:0000313" key="2">
    <source>
        <dbReference type="Proteomes" id="UP000274772"/>
    </source>
</evidence>
<accession>A0ABM7FVW4</accession>
<dbReference type="RefSeq" id="WP_126501936.1">
    <property type="nucleotide sequence ID" value="NZ_AP018586.1"/>
</dbReference>
<evidence type="ECO:0008006" key="3">
    <source>
        <dbReference type="Google" id="ProtNLM"/>
    </source>
</evidence>